<name>A0A6A6JDG2_WESOR</name>
<gene>
    <name evidence="1" type="ORF">EI97DRAFT_435155</name>
</gene>
<dbReference type="EMBL" id="ML986503">
    <property type="protein sequence ID" value="KAF2274317.1"/>
    <property type="molecule type" value="Genomic_DNA"/>
</dbReference>
<organism evidence="1 2">
    <name type="scientific">Westerdykella ornata</name>
    <dbReference type="NCBI Taxonomy" id="318751"/>
    <lineage>
        <taxon>Eukaryota</taxon>
        <taxon>Fungi</taxon>
        <taxon>Dikarya</taxon>
        <taxon>Ascomycota</taxon>
        <taxon>Pezizomycotina</taxon>
        <taxon>Dothideomycetes</taxon>
        <taxon>Pleosporomycetidae</taxon>
        <taxon>Pleosporales</taxon>
        <taxon>Sporormiaceae</taxon>
        <taxon>Westerdykella</taxon>
    </lineage>
</organism>
<evidence type="ECO:0000313" key="2">
    <source>
        <dbReference type="Proteomes" id="UP000800097"/>
    </source>
</evidence>
<dbReference type="AlphaFoldDB" id="A0A6A6JDG2"/>
<protein>
    <submittedName>
        <fullName evidence="1">Uncharacterized protein</fullName>
    </submittedName>
</protein>
<proteinExistence type="predicted"/>
<accession>A0A6A6JDG2</accession>
<dbReference type="GeneID" id="54551975"/>
<keyword evidence="2" id="KW-1185">Reference proteome</keyword>
<evidence type="ECO:0000313" key="1">
    <source>
        <dbReference type="EMBL" id="KAF2274317.1"/>
    </source>
</evidence>
<dbReference type="Proteomes" id="UP000800097">
    <property type="component" value="Unassembled WGS sequence"/>
</dbReference>
<dbReference type="RefSeq" id="XP_033651856.1">
    <property type="nucleotide sequence ID" value="XM_033798800.1"/>
</dbReference>
<sequence length="63" mass="6812">MDLHTSPRSCGVIAERCENQTDSGPDRVYQAPEPRPNLATHAAENAALSPPVQFICARHGAKK</sequence>
<reference evidence="1" key="1">
    <citation type="journal article" date="2020" name="Stud. Mycol.">
        <title>101 Dothideomycetes genomes: a test case for predicting lifestyles and emergence of pathogens.</title>
        <authorList>
            <person name="Haridas S."/>
            <person name="Albert R."/>
            <person name="Binder M."/>
            <person name="Bloem J."/>
            <person name="Labutti K."/>
            <person name="Salamov A."/>
            <person name="Andreopoulos B."/>
            <person name="Baker S."/>
            <person name="Barry K."/>
            <person name="Bills G."/>
            <person name="Bluhm B."/>
            <person name="Cannon C."/>
            <person name="Castanera R."/>
            <person name="Culley D."/>
            <person name="Daum C."/>
            <person name="Ezra D."/>
            <person name="Gonzalez J."/>
            <person name="Henrissat B."/>
            <person name="Kuo A."/>
            <person name="Liang C."/>
            <person name="Lipzen A."/>
            <person name="Lutzoni F."/>
            <person name="Magnuson J."/>
            <person name="Mondo S."/>
            <person name="Nolan M."/>
            <person name="Ohm R."/>
            <person name="Pangilinan J."/>
            <person name="Park H.-J."/>
            <person name="Ramirez L."/>
            <person name="Alfaro M."/>
            <person name="Sun H."/>
            <person name="Tritt A."/>
            <person name="Yoshinaga Y."/>
            <person name="Zwiers L.-H."/>
            <person name="Turgeon B."/>
            <person name="Goodwin S."/>
            <person name="Spatafora J."/>
            <person name="Crous P."/>
            <person name="Grigoriev I."/>
        </authorList>
    </citation>
    <scope>NUCLEOTIDE SEQUENCE</scope>
    <source>
        <strain evidence="1">CBS 379.55</strain>
    </source>
</reference>